<protein>
    <submittedName>
        <fullName evidence="1">Uncharacterized protein</fullName>
    </submittedName>
</protein>
<name>A0ABQ6BAU5_9BRAD</name>
<evidence type="ECO:0000313" key="2">
    <source>
        <dbReference type="Proteomes" id="UP001156905"/>
    </source>
</evidence>
<comment type="caution">
    <text evidence="1">The sequence shown here is derived from an EMBL/GenBank/DDBJ whole genome shotgun (WGS) entry which is preliminary data.</text>
</comment>
<dbReference type="Proteomes" id="UP001156905">
    <property type="component" value="Unassembled WGS sequence"/>
</dbReference>
<organism evidence="1 2">
    <name type="scientific">Bradyrhizobium iriomotense</name>
    <dbReference type="NCBI Taxonomy" id="441950"/>
    <lineage>
        <taxon>Bacteria</taxon>
        <taxon>Pseudomonadati</taxon>
        <taxon>Pseudomonadota</taxon>
        <taxon>Alphaproteobacteria</taxon>
        <taxon>Hyphomicrobiales</taxon>
        <taxon>Nitrobacteraceae</taxon>
        <taxon>Bradyrhizobium</taxon>
    </lineage>
</organism>
<gene>
    <name evidence="1" type="ORF">GCM10007857_76870</name>
</gene>
<proteinExistence type="predicted"/>
<evidence type="ECO:0000313" key="1">
    <source>
        <dbReference type="EMBL" id="GLR90971.1"/>
    </source>
</evidence>
<accession>A0ABQ6BAU5</accession>
<dbReference type="EMBL" id="BSOW01000040">
    <property type="protein sequence ID" value="GLR90971.1"/>
    <property type="molecule type" value="Genomic_DNA"/>
</dbReference>
<reference evidence="2" key="1">
    <citation type="journal article" date="2019" name="Int. J. Syst. Evol. Microbiol.">
        <title>The Global Catalogue of Microorganisms (GCM) 10K type strain sequencing project: providing services to taxonomists for standard genome sequencing and annotation.</title>
        <authorList>
            <consortium name="The Broad Institute Genomics Platform"/>
            <consortium name="The Broad Institute Genome Sequencing Center for Infectious Disease"/>
            <person name="Wu L."/>
            <person name="Ma J."/>
        </authorList>
    </citation>
    <scope>NUCLEOTIDE SEQUENCE [LARGE SCALE GENOMIC DNA]</scope>
    <source>
        <strain evidence="2">NBRC 102520</strain>
    </source>
</reference>
<dbReference type="RefSeq" id="WP_284274065.1">
    <property type="nucleotide sequence ID" value="NZ_BSOW01000040.1"/>
</dbReference>
<keyword evidence="2" id="KW-1185">Reference proteome</keyword>
<sequence>MIASKGFHVSSSRVRENLLLRNSKPLVANVGLWNEELKLDQDVQFKIKSGRPGSQWDEPNVVAFRRGKFLSFPVFGIF</sequence>